<dbReference type="InterPro" id="IPR003613">
    <property type="entry name" value="Ubox_domain"/>
</dbReference>
<feature type="compositionally biased region" description="Basic and acidic residues" evidence="1">
    <location>
        <begin position="236"/>
        <end position="247"/>
    </location>
</feature>
<sequence length="364" mass="39880">MDLMCPISACLFRDPVMLVSGHTFERASIVEFWRRRPLANPLGTGERLRSAQMIVNYGYRSQVDAWLQRHPDYTPEGWSSRGGVHRCTQEGEAAFAELERTNGAVPPALEGAATRIYLVGQTADGVNRKYVGAYQRGTQVINGRFTYARVGQGGDPMRMLWYCTDGPTGGHWWAGPRNNLGSPAGWLAVHDAALFPEKIGAPLCCAMAAGCLRRRCAASRAKRASGRTRRSWRSSRRGDGPDAREAEETQRLLLAAAPRVYLVGGTPAGIHREYLGAYDREPELVNGRLAYAMAGDADKMLWFSSVNGYWHAGPRANLGGPRGWLAVYDRAPLPDRVTAEWQVGAADSSWTAAPDESTGRIGRG</sequence>
<dbReference type="AlphaFoldDB" id="A0A0D3KRU4"/>
<reference evidence="4" key="1">
    <citation type="journal article" date="2013" name="Nature">
        <title>Pan genome of the phytoplankton Emiliania underpins its global distribution.</title>
        <authorList>
            <person name="Read B.A."/>
            <person name="Kegel J."/>
            <person name="Klute M.J."/>
            <person name="Kuo A."/>
            <person name="Lefebvre S.C."/>
            <person name="Maumus F."/>
            <person name="Mayer C."/>
            <person name="Miller J."/>
            <person name="Monier A."/>
            <person name="Salamov A."/>
            <person name="Young J."/>
            <person name="Aguilar M."/>
            <person name="Claverie J.M."/>
            <person name="Frickenhaus S."/>
            <person name="Gonzalez K."/>
            <person name="Herman E.K."/>
            <person name="Lin Y.C."/>
            <person name="Napier J."/>
            <person name="Ogata H."/>
            <person name="Sarno A.F."/>
            <person name="Shmutz J."/>
            <person name="Schroeder D."/>
            <person name="de Vargas C."/>
            <person name="Verret F."/>
            <person name="von Dassow P."/>
            <person name="Valentin K."/>
            <person name="Van de Peer Y."/>
            <person name="Wheeler G."/>
            <person name="Dacks J.B."/>
            <person name="Delwiche C.F."/>
            <person name="Dyhrman S.T."/>
            <person name="Glockner G."/>
            <person name="John U."/>
            <person name="Richards T."/>
            <person name="Worden A.Z."/>
            <person name="Zhang X."/>
            <person name="Grigoriev I.V."/>
            <person name="Allen A.E."/>
            <person name="Bidle K."/>
            <person name="Borodovsky M."/>
            <person name="Bowler C."/>
            <person name="Brownlee C."/>
            <person name="Cock J.M."/>
            <person name="Elias M."/>
            <person name="Gladyshev V.N."/>
            <person name="Groth M."/>
            <person name="Guda C."/>
            <person name="Hadaegh A."/>
            <person name="Iglesias-Rodriguez M.D."/>
            <person name="Jenkins J."/>
            <person name="Jones B.M."/>
            <person name="Lawson T."/>
            <person name="Leese F."/>
            <person name="Lindquist E."/>
            <person name="Lobanov A."/>
            <person name="Lomsadze A."/>
            <person name="Malik S.B."/>
            <person name="Marsh M.E."/>
            <person name="Mackinder L."/>
            <person name="Mock T."/>
            <person name="Mueller-Roeber B."/>
            <person name="Pagarete A."/>
            <person name="Parker M."/>
            <person name="Probert I."/>
            <person name="Quesneville H."/>
            <person name="Raines C."/>
            <person name="Rensing S.A."/>
            <person name="Riano-Pachon D.M."/>
            <person name="Richier S."/>
            <person name="Rokitta S."/>
            <person name="Shiraiwa Y."/>
            <person name="Soanes D.M."/>
            <person name="van der Giezen M."/>
            <person name="Wahlund T.M."/>
            <person name="Williams B."/>
            <person name="Wilson W."/>
            <person name="Wolfe G."/>
            <person name="Wurch L.L."/>
        </authorList>
    </citation>
    <scope>NUCLEOTIDE SEQUENCE</scope>
</reference>
<dbReference type="GeneID" id="17283749"/>
<dbReference type="PaxDb" id="2903-EOD38479"/>
<name>A0A0D3KRU4_EMIH1</name>
<feature type="region of interest" description="Disordered" evidence="1">
    <location>
        <begin position="227"/>
        <end position="247"/>
    </location>
</feature>
<proteinExistence type="predicted"/>
<dbReference type="EnsemblProtists" id="EOD38479">
    <property type="protein sequence ID" value="EOD38479"/>
    <property type="gene ID" value="EMIHUDRAFT_454660"/>
</dbReference>
<dbReference type="SUPFAM" id="SSF57850">
    <property type="entry name" value="RING/U-box"/>
    <property type="match status" value="1"/>
</dbReference>
<dbReference type="PROSITE" id="PS51698">
    <property type="entry name" value="U_BOX"/>
    <property type="match status" value="1"/>
</dbReference>
<evidence type="ECO:0000256" key="1">
    <source>
        <dbReference type="SAM" id="MobiDB-lite"/>
    </source>
</evidence>
<dbReference type="KEGG" id="ehx:EMIHUDRAFT_454660"/>
<feature type="domain" description="U-box" evidence="2">
    <location>
        <begin position="1"/>
        <end position="73"/>
    </location>
</feature>
<dbReference type="SMART" id="SM00504">
    <property type="entry name" value="Ubox"/>
    <property type="match status" value="1"/>
</dbReference>
<dbReference type="Gene3D" id="3.30.40.10">
    <property type="entry name" value="Zinc/RING finger domain, C3HC4 (zinc finger)"/>
    <property type="match status" value="1"/>
</dbReference>
<dbReference type="GO" id="GO:0016567">
    <property type="term" value="P:protein ubiquitination"/>
    <property type="evidence" value="ECO:0007669"/>
    <property type="project" value="InterPro"/>
</dbReference>
<evidence type="ECO:0000313" key="4">
    <source>
        <dbReference type="Proteomes" id="UP000013827"/>
    </source>
</evidence>
<protein>
    <recommendedName>
        <fullName evidence="2">U-box domain-containing protein</fullName>
    </recommendedName>
</protein>
<evidence type="ECO:0000259" key="2">
    <source>
        <dbReference type="PROSITE" id="PS51698"/>
    </source>
</evidence>
<dbReference type="GO" id="GO:0004842">
    <property type="term" value="F:ubiquitin-protein transferase activity"/>
    <property type="evidence" value="ECO:0007669"/>
    <property type="project" value="InterPro"/>
</dbReference>
<accession>A0A0D3KRU4</accession>
<dbReference type="Proteomes" id="UP000013827">
    <property type="component" value="Unassembled WGS sequence"/>
</dbReference>
<organism evidence="3 4">
    <name type="scientific">Emiliania huxleyi (strain CCMP1516)</name>
    <dbReference type="NCBI Taxonomy" id="280463"/>
    <lineage>
        <taxon>Eukaryota</taxon>
        <taxon>Haptista</taxon>
        <taxon>Haptophyta</taxon>
        <taxon>Prymnesiophyceae</taxon>
        <taxon>Isochrysidales</taxon>
        <taxon>Noelaerhabdaceae</taxon>
        <taxon>Emiliania</taxon>
    </lineage>
</organism>
<keyword evidence="4" id="KW-1185">Reference proteome</keyword>
<evidence type="ECO:0000313" key="3">
    <source>
        <dbReference type="EnsemblProtists" id="EOD38479"/>
    </source>
</evidence>
<dbReference type="RefSeq" id="XP_005790908.1">
    <property type="nucleotide sequence ID" value="XM_005790851.1"/>
</dbReference>
<dbReference type="InterPro" id="IPR013083">
    <property type="entry name" value="Znf_RING/FYVE/PHD"/>
</dbReference>
<dbReference type="Pfam" id="PF04564">
    <property type="entry name" value="U-box"/>
    <property type="match status" value="1"/>
</dbReference>
<dbReference type="HOGENOM" id="CLU_797948_0_0_1"/>
<reference evidence="3" key="2">
    <citation type="submission" date="2024-10" db="UniProtKB">
        <authorList>
            <consortium name="EnsemblProtists"/>
        </authorList>
    </citation>
    <scope>IDENTIFICATION</scope>
</reference>